<keyword evidence="6" id="KW-1185">Reference proteome</keyword>
<dbReference type="KEGG" id="vie:OL234_05610"/>
<dbReference type="Proteomes" id="UP001179647">
    <property type="component" value="Chromosome"/>
</dbReference>
<protein>
    <submittedName>
        <fullName evidence="5">GntR family transcriptional regulator</fullName>
    </submittedName>
</protein>
<evidence type="ECO:0000313" key="6">
    <source>
        <dbReference type="Proteomes" id="UP001179647"/>
    </source>
</evidence>
<dbReference type="SUPFAM" id="SSF46785">
    <property type="entry name" value="Winged helix' DNA-binding domain"/>
    <property type="match status" value="1"/>
</dbReference>
<keyword evidence="1" id="KW-0805">Transcription regulation</keyword>
<evidence type="ECO:0000313" key="5">
    <source>
        <dbReference type="EMBL" id="WEG72463.1"/>
    </source>
</evidence>
<evidence type="ECO:0000256" key="2">
    <source>
        <dbReference type="ARBA" id="ARBA00023125"/>
    </source>
</evidence>
<name>A0AAF0I4I1_9ENTE</name>
<sequence length="128" mass="14533">MDFDFNSNIPLYQQISSQIEEGILRGSFGIGEQIPSTTEISKAYNINPATVLKGMNLLVADNILEKKRGIGMFVTSSGSDTIYQKRRNQFIQHDINKLITEAKRLGLERQELINLIERGFDNDQIRNS</sequence>
<dbReference type="InterPro" id="IPR036390">
    <property type="entry name" value="WH_DNA-bd_sf"/>
</dbReference>
<feature type="domain" description="HTH gntR-type" evidence="4">
    <location>
        <begin position="9"/>
        <end position="77"/>
    </location>
</feature>
<dbReference type="SMART" id="SM00345">
    <property type="entry name" value="HTH_GNTR"/>
    <property type="match status" value="1"/>
</dbReference>
<proteinExistence type="predicted"/>
<dbReference type="GO" id="GO:0003677">
    <property type="term" value="F:DNA binding"/>
    <property type="evidence" value="ECO:0007669"/>
    <property type="project" value="UniProtKB-KW"/>
</dbReference>
<keyword evidence="2" id="KW-0238">DNA-binding</keyword>
<dbReference type="EMBL" id="CP110232">
    <property type="protein sequence ID" value="WEG72463.1"/>
    <property type="molecule type" value="Genomic_DNA"/>
</dbReference>
<dbReference type="Pfam" id="PF00392">
    <property type="entry name" value="GntR"/>
    <property type="match status" value="1"/>
</dbReference>
<gene>
    <name evidence="5" type="ORF">OL234_05610</name>
</gene>
<dbReference type="InterPro" id="IPR000524">
    <property type="entry name" value="Tscrpt_reg_HTH_GntR"/>
</dbReference>
<dbReference type="CDD" id="cd07377">
    <property type="entry name" value="WHTH_GntR"/>
    <property type="match status" value="1"/>
</dbReference>
<organism evidence="5 6">
    <name type="scientific">Vagococcus intermedius</name>
    <dbReference type="NCBI Taxonomy" id="2991418"/>
    <lineage>
        <taxon>Bacteria</taxon>
        <taxon>Bacillati</taxon>
        <taxon>Bacillota</taxon>
        <taxon>Bacilli</taxon>
        <taxon>Lactobacillales</taxon>
        <taxon>Enterococcaceae</taxon>
        <taxon>Vagococcus</taxon>
    </lineage>
</organism>
<dbReference type="GO" id="GO:0003700">
    <property type="term" value="F:DNA-binding transcription factor activity"/>
    <property type="evidence" value="ECO:0007669"/>
    <property type="project" value="InterPro"/>
</dbReference>
<dbReference type="RefSeq" id="WP_275468266.1">
    <property type="nucleotide sequence ID" value="NZ_CP110232.1"/>
</dbReference>
<evidence type="ECO:0000256" key="3">
    <source>
        <dbReference type="ARBA" id="ARBA00023163"/>
    </source>
</evidence>
<dbReference type="AlphaFoldDB" id="A0AAF0I4I1"/>
<dbReference type="PANTHER" id="PTHR38445:SF10">
    <property type="entry name" value="GNTR-FAMILY TRANSCRIPTIONAL REGULATOR"/>
    <property type="match status" value="1"/>
</dbReference>
<evidence type="ECO:0000256" key="1">
    <source>
        <dbReference type="ARBA" id="ARBA00023015"/>
    </source>
</evidence>
<dbReference type="PANTHER" id="PTHR38445">
    <property type="entry name" value="HTH-TYPE TRANSCRIPTIONAL REPRESSOR YTRA"/>
    <property type="match status" value="1"/>
</dbReference>
<accession>A0AAF0I4I1</accession>
<reference evidence="5" key="1">
    <citation type="submission" date="2022-10" db="EMBL/GenBank/DDBJ databases">
        <title>Vagococcus sp. isolated from poultry meat.</title>
        <authorList>
            <person name="Johansson P."/>
            <person name="Bjorkroth J."/>
        </authorList>
    </citation>
    <scope>NUCLEOTIDE SEQUENCE</scope>
    <source>
        <strain evidence="5">STAA11</strain>
    </source>
</reference>
<dbReference type="PROSITE" id="PS50949">
    <property type="entry name" value="HTH_GNTR"/>
    <property type="match status" value="1"/>
</dbReference>
<dbReference type="Gene3D" id="1.10.10.10">
    <property type="entry name" value="Winged helix-like DNA-binding domain superfamily/Winged helix DNA-binding domain"/>
    <property type="match status" value="1"/>
</dbReference>
<dbReference type="InterPro" id="IPR036388">
    <property type="entry name" value="WH-like_DNA-bd_sf"/>
</dbReference>
<evidence type="ECO:0000259" key="4">
    <source>
        <dbReference type="PROSITE" id="PS50949"/>
    </source>
</evidence>
<keyword evidence="3" id="KW-0804">Transcription</keyword>